<keyword evidence="2" id="KW-0488">Methylation</keyword>
<dbReference type="SUPFAM" id="SSF54523">
    <property type="entry name" value="Pili subunits"/>
    <property type="match status" value="1"/>
</dbReference>
<organism evidence="4 5">
    <name type="scientific">Anaeromyxobacter diazotrophicus</name>
    <dbReference type="NCBI Taxonomy" id="2590199"/>
    <lineage>
        <taxon>Bacteria</taxon>
        <taxon>Pseudomonadati</taxon>
        <taxon>Myxococcota</taxon>
        <taxon>Myxococcia</taxon>
        <taxon>Myxococcales</taxon>
        <taxon>Cystobacterineae</taxon>
        <taxon>Anaeromyxobacteraceae</taxon>
        <taxon>Anaeromyxobacter</taxon>
    </lineage>
</organism>
<dbReference type="EMBL" id="BJTG01000001">
    <property type="protein sequence ID" value="GEJ55656.1"/>
    <property type="molecule type" value="Genomic_DNA"/>
</dbReference>
<evidence type="ECO:0000256" key="1">
    <source>
        <dbReference type="ARBA" id="ARBA00005233"/>
    </source>
</evidence>
<dbReference type="Gene3D" id="3.30.700.10">
    <property type="entry name" value="Glycoprotein, Type 4 Pilin"/>
    <property type="match status" value="1"/>
</dbReference>
<accession>A0A7I9VGY7</accession>
<dbReference type="Proteomes" id="UP000503640">
    <property type="component" value="Unassembled WGS sequence"/>
</dbReference>
<feature type="transmembrane region" description="Helical" evidence="3">
    <location>
        <begin position="7"/>
        <end position="32"/>
    </location>
</feature>
<evidence type="ECO:0000256" key="2">
    <source>
        <dbReference type="ARBA" id="ARBA00022481"/>
    </source>
</evidence>
<dbReference type="InterPro" id="IPR045584">
    <property type="entry name" value="Pilin-like"/>
</dbReference>
<dbReference type="InterPro" id="IPR012902">
    <property type="entry name" value="N_methyl_site"/>
</dbReference>
<dbReference type="PROSITE" id="PS00409">
    <property type="entry name" value="PROKAR_NTER_METHYL"/>
    <property type="match status" value="1"/>
</dbReference>
<reference evidence="5" key="1">
    <citation type="journal article" date="2020" name="Appl. Environ. Microbiol.">
        <title>Diazotrophic Anaeromyxobacter Isolates from Soils.</title>
        <authorList>
            <person name="Masuda Y."/>
            <person name="Yamanaka H."/>
            <person name="Xu Z.X."/>
            <person name="Shiratori Y."/>
            <person name="Aono T."/>
            <person name="Amachi S."/>
            <person name="Senoo K."/>
            <person name="Itoh H."/>
        </authorList>
    </citation>
    <scope>NUCLEOTIDE SEQUENCE [LARGE SCALE GENOMIC DNA]</scope>
    <source>
        <strain evidence="5">R267</strain>
    </source>
</reference>
<keyword evidence="3" id="KW-1133">Transmembrane helix</keyword>
<name>A0A7I9VGY7_9BACT</name>
<sequence>MKKTSKGFTLIELMIVVAIIGILAAIAIPNFLRYQLRSKASERKTNLEAIFKSEEALRQSERQATSGVSGVYYGFAQDLPTGGTLGTAKLAWADTDLAEAQKIDWIVQGSTYARYNAKANTNGVALSICAWSDIDGDTKIAADAVYNPQIGPDGKITTNGVPPAAPCTAAPDVTLHALATSDAAGAAPADPMGQVIPLSADSVF</sequence>
<evidence type="ECO:0008006" key="6">
    <source>
        <dbReference type="Google" id="ProtNLM"/>
    </source>
</evidence>
<dbReference type="Pfam" id="PF07963">
    <property type="entry name" value="N_methyl"/>
    <property type="match status" value="1"/>
</dbReference>
<dbReference type="PANTHER" id="PTHR30093">
    <property type="entry name" value="GENERAL SECRETION PATHWAY PROTEIN G"/>
    <property type="match status" value="1"/>
</dbReference>
<keyword evidence="3" id="KW-0472">Membrane</keyword>
<comment type="caution">
    <text evidence="4">The sequence shown here is derived from an EMBL/GenBank/DDBJ whole genome shotgun (WGS) entry which is preliminary data.</text>
</comment>
<evidence type="ECO:0000313" key="5">
    <source>
        <dbReference type="Proteomes" id="UP000503640"/>
    </source>
</evidence>
<dbReference type="PANTHER" id="PTHR30093:SF34">
    <property type="entry name" value="PREPILIN PEPTIDASE-DEPENDENT PROTEIN D"/>
    <property type="match status" value="1"/>
</dbReference>
<protein>
    <recommendedName>
        <fullName evidence="6">Prepilin-type N-terminal cleavage/methylation domain-containing protein</fullName>
    </recommendedName>
</protein>
<evidence type="ECO:0000256" key="3">
    <source>
        <dbReference type="SAM" id="Phobius"/>
    </source>
</evidence>
<proteinExistence type="inferred from homology"/>
<evidence type="ECO:0000313" key="4">
    <source>
        <dbReference type="EMBL" id="GEJ55656.1"/>
    </source>
</evidence>
<keyword evidence="5" id="KW-1185">Reference proteome</keyword>
<gene>
    <name evidence="4" type="ORF">AMYX_03970</name>
</gene>
<comment type="similarity">
    <text evidence="1">Belongs to the N-Me-Phe pilin family.</text>
</comment>
<keyword evidence="3" id="KW-0812">Transmembrane</keyword>
<dbReference type="NCBIfam" id="TIGR02532">
    <property type="entry name" value="IV_pilin_GFxxxE"/>
    <property type="match status" value="1"/>
</dbReference>
<dbReference type="AlphaFoldDB" id="A0A7I9VGY7"/>